<feature type="domain" description="Thiolase N-terminal" evidence="1">
    <location>
        <begin position="14"/>
        <end position="191"/>
    </location>
</feature>
<protein>
    <submittedName>
        <fullName evidence="3">Acetyl-CoA acetyltransferase</fullName>
        <ecNumber evidence="3">2.3.1.9</ecNumber>
    </submittedName>
</protein>
<dbReference type="PANTHER" id="PTHR42870:SF1">
    <property type="entry name" value="NON-SPECIFIC LIPID-TRANSFER PROTEIN-LIKE 2"/>
    <property type="match status" value="1"/>
</dbReference>
<dbReference type="CDD" id="cd00829">
    <property type="entry name" value="SCP-x_thiolase"/>
    <property type="match status" value="1"/>
</dbReference>
<evidence type="ECO:0000259" key="2">
    <source>
        <dbReference type="Pfam" id="PF22691"/>
    </source>
</evidence>
<sequence>MYIKGVGMTKFDYSDKPWWQFCYEATMEALEDAKMKISEIDAIVLSAISNADGYGEHQTHKISLLSDLFKTNCPIIEVPSVCAGGGVAIWAALHLNGFKNILVVSGERLVDNVSEMTTHWILSAAERVIEQTEGMLFPVQNVLVWQQYMVKYGATMDDLALIAFKNHQNATLNPKAYYYKRPVSLEDIKNSPIVASPFRLMDCSLSVNGGAAVILSKEKSDIEIIGSGFATDYLLTFGREIVTHFKGTRIAAEQAFKEAKIKPNNIDVAEVHDAFTSVELFSYEDLGFAPIGKGAELIRSGKVNLDGEFPINPSGGLKAKGHPISVTGLAQIYEIANQLRGRCGERQVKPVPQIGLCHNIGGAGGSVTVHILRKIT</sequence>
<keyword evidence="3" id="KW-0012">Acyltransferase</keyword>
<evidence type="ECO:0000313" key="4">
    <source>
        <dbReference type="Proteomes" id="UP000230215"/>
    </source>
</evidence>
<dbReference type="InterPro" id="IPR020616">
    <property type="entry name" value="Thiolase_N"/>
</dbReference>
<comment type="caution">
    <text evidence="3">The sequence shown here is derived from an EMBL/GenBank/DDBJ whole genome shotgun (WGS) entry which is preliminary data.</text>
</comment>
<proteinExistence type="predicted"/>
<dbReference type="InterPro" id="IPR016039">
    <property type="entry name" value="Thiolase-like"/>
</dbReference>
<dbReference type="EC" id="2.3.1.9" evidence="3"/>
<evidence type="ECO:0000259" key="1">
    <source>
        <dbReference type="Pfam" id="PF00108"/>
    </source>
</evidence>
<dbReference type="SUPFAM" id="SSF53901">
    <property type="entry name" value="Thiolase-like"/>
    <property type="match status" value="2"/>
</dbReference>
<organism evidence="3 4">
    <name type="scientific">Candidatus Nealsonbacteria bacterium CG15_BIG_FIL_POST_REV_8_21_14_020_37_12</name>
    <dbReference type="NCBI Taxonomy" id="1974716"/>
    <lineage>
        <taxon>Bacteria</taxon>
        <taxon>Candidatus Nealsoniibacteriota</taxon>
    </lineage>
</organism>
<dbReference type="PANTHER" id="PTHR42870">
    <property type="entry name" value="ACETYL-COA C-ACETYLTRANSFERASE"/>
    <property type="match status" value="1"/>
</dbReference>
<evidence type="ECO:0000313" key="3">
    <source>
        <dbReference type="EMBL" id="PIW34803.1"/>
    </source>
</evidence>
<feature type="domain" description="Thiolase C-terminal" evidence="2">
    <location>
        <begin position="241"/>
        <end position="373"/>
    </location>
</feature>
<dbReference type="AlphaFoldDB" id="A0A2M7H140"/>
<dbReference type="Pfam" id="PF00108">
    <property type="entry name" value="Thiolase_N"/>
    <property type="match status" value="1"/>
</dbReference>
<accession>A0A2M7H140</accession>
<dbReference type="Pfam" id="PF22691">
    <property type="entry name" value="Thiolase_C_1"/>
    <property type="match status" value="1"/>
</dbReference>
<dbReference type="PIRSF" id="PIRSF000429">
    <property type="entry name" value="Ac-CoA_Ac_transf"/>
    <property type="match status" value="1"/>
</dbReference>
<dbReference type="GO" id="GO:0003985">
    <property type="term" value="F:acetyl-CoA C-acetyltransferase activity"/>
    <property type="evidence" value="ECO:0007669"/>
    <property type="project" value="UniProtKB-EC"/>
</dbReference>
<dbReference type="InterPro" id="IPR002155">
    <property type="entry name" value="Thiolase"/>
</dbReference>
<dbReference type="InterPro" id="IPR055140">
    <property type="entry name" value="Thiolase_C_2"/>
</dbReference>
<gene>
    <name evidence="3" type="ORF">COW25_02200</name>
</gene>
<keyword evidence="3" id="KW-0808">Transferase</keyword>
<name>A0A2M7H140_9BACT</name>
<dbReference type="EMBL" id="PFGB01000069">
    <property type="protein sequence ID" value="PIW34803.1"/>
    <property type="molecule type" value="Genomic_DNA"/>
</dbReference>
<dbReference type="Gene3D" id="3.40.47.10">
    <property type="match status" value="1"/>
</dbReference>
<dbReference type="Proteomes" id="UP000230215">
    <property type="component" value="Unassembled WGS sequence"/>
</dbReference>
<reference evidence="4" key="1">
    <citation type="submission" date="2017-09" db="EMBL/GenBank/DDBJ databases">
        <title>Depth-based differentiation of microbial function through sediment-hosted aquifers and enrichment of novel symbionts in the deep terrestrial subsurface.</title>
        <authorList>
            <person name="Probst A.J."/>
            <person name="Ladd B."/>
            <person name="Jarett J.K."/>
            <person name="Geller-Mcgrath D.E."/>
            <person name="Sieber C.M.K."/>
            <person name="Emerson J.B."/>
            <person name="Anantharaman K."/>
            <person name="Thomas B.C."/>
            <person name="Malmstrom R."/>
            <person name="Stieglmeier M."/>
            <person name="Klingl A."/>
            <person name="Woyke T."/>
            <person name="Ryan C.M."/>
            <person name="Banfield J.F."/>
        </authorList>
    </citation>
    <scope>NUCLEOTIDE SEQUENCE [LARGE SCALE GENOMIC DNA]</scope>
</reference>